<evidence type="ECO:0000313" key="3">
    <source>
        <dbReference type="Proteomes" id="UP001307889"/>
    </source>
</evidence>
<dbReference type="InterPro" id="IPR011989">
    <property type="entry name" value="ARM-like"/>
</dbReference>
<dbReference type="Proteomes" id="UP001307889">
    <property type="component" value="Chromosome 2"/>
</dbReference>
<dbReference type="PANTHER" id="PTHR46241">
    <property type="entry name" value="ARMADILLO REPEAT-CONTAINING PROTEIN 4 ARMC4"/>
    <property type="match status" value="1"/>
</dbReference>
<feature type="repeat" description="ARM" evidence="1">
    <location>
        <begin position="620"/>
        <end position="647"/>
    </location>
</feature>
<dbReference type="Gene3D" id="1.25.10.10">
    <property type="entry name" value="Leucine-rich Repeat Variant"/>
    <property type="match status" value="4"/>
</dbReference>
<protein>
    <submittedName>
        <fullName evidence="2">ARM</fullName>
    </submittedName>
</protein>
<feature type="repeat" description="ARM" evidence="1">
    <location>
        <begin position="146"/>
        <end position="188"/>
    </location>
</feature>
<gene>
    <name evidence="2" type="ORF">NTJ_03012</name>
</gene>
<dbReference type="SMART" id="SM00185">
    <property type="entry name" value="ARM"/>
    <property type="match status" value="11"/>
</dbReference>
<dbReference type="InterPro" id="IPR000225">
    <property type="entry name" value="Armadillo"/>
</dbReference>
<evidence type="ECO:0000313" key="2">
    <source>
        <dbReference type="EMBL" id="BES90204.1"/>
    </source>
</evidence>
<sequence>MDMSQETDRGWIDKSHSSVLRRCHGRWCLSTGIMSSDESDSLDQEIWHDETNPNKSDLPSEYWHLQKLLKYIKVGNQTATIIALACMKDLDLTSDISLLAIKDIGGLEILINLLETKVHNCVLGGLQILRSVSEKSEVKREVTELGAVPLLVGLLKSPETLLQGLAATTLSYLATVSKARTLVRKAGGIPILVDLLDVPKSFLSTPITALTELEQKTLEVVIGSCKAVWALSKSIRNQELMRKAGLVSILARFLNSVHEEILLYTLGTIDECSSQRHYQLDIQSEAMIGDMVRFLTVENPLLKKHCASAIYKCAEDDRTRRLVRDYGGLEPLLGLICDEVNTQDKALLSAATGAVWKCAKCLDNVHKLDQLDVINILVNLLKDEDEQVLKNVAGALAECAKLPHNRENISKSGGIKALVGLLTLTNKELLENVTKVLGECANEMECMTKIEELDGVRLIWSLLKNKSTRVQASAAWALVPCIQNSRDCGEMVRSLVGGLELIVSLLKSKDKFVLASVCAALAYIAQDRDNLAVITDHGVVPLLCNLVYAEEDDLREHLALAIAHCCKWANNCFEFGRLGAVAPLVTYMSSKEQRVHRSTALALNNISQDPFNCVTLHHSGVVPYLLQTISSPDESLQEASAGCLSNIRKLALAVDHLSRL</sequence>
<keyword evidence="3" id="KW-1185">Reference proteome</keyword>
<dbReference type="PANTHER" id="PTHR46241:SF1">
    <property type="entry name" value="OUTER DYNEIN ARM-DOCKING COMPLEX SUBUNIT 2"/>
    <property type="match status" value="1"/>
</dbReference>
<feature type="repeat" description="ARM" evidence="1">
    <location>
        <begin position="372"/>
        <end position="414"/>
    </location>
</feature>
<proteinExistence type="predicted"/>
<name>A0ABN7AD60_9HEMI</name>
<dbReference type="SUPFAM" id="SSF48371">
    <property type="entry name" value="ARM repeat"/>
    <property type="match status" value="2"/>
</dbReference>
<evidence type="ECO:0000256" key="1">
    <source>
        <dbReference type="PROSITE-ProRule" id="PRU00259"/>
    </source>
</evidence>
<reference evidence="2 3" key="1">
    <citation type="submission" date="2023-09" db="EMBL/GenBank/DDBJ databases">
        <title>Nesidiocoris tenuis whole genome shotgun sequence.</title>
        <authorList>
            <person name="Shibata T."/>
            <person name="Shimoda M."/>
            <person name="Kobayashi T."/>
            <person name="Uehara T."/>
        </authorList>
    </citation>
    <scope>NUCLEOTIDE SEQUENCE [LARGE SCALE GENOMIC DNA]</scope>
    <source>
        <strain evidence="2 3">Japan</strain>
    </source>
</reference>
<dbReference type="EMBL" id="AP028910">
    <property type="protein sequence ID" value="BES90204.1"/>
    <property type="molecule type" value="Genomic_DNA"/>
</dbReference>
<organism evidence="2 3">
    <name type="scientific">Nesidiocoris tenuis</name>
    <dbReference type="NCBI Taxonomy" id="355587"/>
    <lineage>
        <taxon>Eukaryota</taxon>
        <taxon>Metazoa</taxon>
        <taxon>Ecdysozoa</taxon>
        <taxon>Arthropoda</taxon>
        <taxon>Hexapoda</taxon>
        <taxon>Insecta</taxon>
        <taxon>Pterygota</taxon>
        <taxon>Neoptera</taxon>
        <taxon>Paraneoptera</taxon>
        <taxon>Hemiptera</taxon>
        <taxon>Heteroptera</taxon>
        <taxon>Panheteroptera</taxon>
        <taxon>Cimicomorpha</taxon>
        <taxon>Miridae</taxon>
        <taxon>Dicyphina</taxon>
        <taxon>Nesidiocoris</taxon>
    </lineage>
</organism>
<dbReference type="InterPro" id="IPR016024">
    <property type="entry name" value="ARM-type_fold"/>
</dbReference>
<dbReference type="Pfam" id="PF00514">
    <property type="entry name" value="Arm"/>
    <property type="match status" value="3"/>
</dbReference>
<dbReference type="PROSITE" id="PS50176">
    <property type="entry name" value="ARM_REPEAT"/>
    <property type="match status" value="3"/>
</dbReference>
<accession>A0ABN7AD60</accession>